<protein>
    <submittedName>
        <fullName evidence="2">F-box associated domain-containing protein</fullName>
    </submittedName>
</protein>
<dbReference type="WormBase" id="F49B2.7">
    <property type="protein sequence ID" value="CE53685"/>
    <property type="gene ID" value="WBGene00086555"/>
</dbReference>
<dbReference type="PANTHER" id="PTHR22899">
    <property type="entry name" value="CYCLIN-RELATED F-BOX FAMILY"/>
    <property type="match status" value="1"/>
</dbReference>
<dbReference type="AGR" id="WB:WBGene00086555"/>
<evidence type="ECO:0000313" key="4">
    <source>
        <dbReference type="WormBase" id="F49B2.7"/>
    </source>
</evidence>
<dbReference type="Pfam" id="PF07735">
    <property type="entry name" value="FBA_2"/>
    <property type="match status" value="1"/>
</dbReference>
<evidence type="ECO:0000313" key="2">
    <source>
        <dbReference type="EMBL" id="CAR31490.2"/>
    </source>
</evidence>
<dbReference type="InParanoid" id="B5BM39"/>
<keyword evidence="3" id="KW-1185">Reference proteome</keyword>
<dbReference type="Proteomes" id="UP000001940">
    <property type="component" value="Chromosome I"/>
</dbReference>
<sequence>MPPFPILLLPAKPRQIAIKFMEILDIVNFSLITQNAKNVVISAKLKVSISCFIERDSRIRLKIGRVEKFLPGPSLDQTKFYLEHLMEIFCQKKLKCLTFTDVGIALQVVIGDFDRFQDLILQSGYFSRSSASLKTAREYAPKVECMNLKDAMLTHTVLFNRRFQRGLLVQNFQRLLLPVSFRLNLDDLLLINVKRVGLTAEVGSRDINLFLKHWIAGSNDELDHLSFTLSSEEGDVLQGIKFQISNELKPKRTSRSGIDVRRNDGTIAIISINSSRNVEISVMNN</sequence>
<dbReference type="InterPro" id="IPR012885">
    <property type="entry name" value="F-box_Sdz-33"/>
</dbReference>
<feature type="domain" description="Sdz-33 F-box" evidence="1">
    <location>
        <begin position="166"/>
        <end position="227"/>
    </location>
</feature>
<dbReference type="HOGENOM" id="CLU_028840_1_1_1"/>
<reference evidence="2 3" key="1">
    <citation type="journal article" date="1998" name="Science">
        <title>Genome sequence of the nematode C. elegans: a platform for investigating biology.</title>
        <authorList>
            <consortium name="The C. elegans sequencing consortium"/>
            <person name="Sulson J.E."/>
            <person name="Waterston R."/>
        </authorList>
    </citation>
    <scope>NUCLEOTIDE SEQUENCE [LARGE SCALE GENOMIC DNA]</scope>
    <source>
        <strain evidence="2 3">Bristol N2</strain>
    </source>
</reference>
<name>B5BM39_CAEEL</name>
<dbReference type="PhylomeDB" id="B5BM39"/>
<dbReference type="InterPro" id="IPR053222">
    <property type="entry name" value="Zygotic_Embryogenesis-Asso"/>
</dbReference>
<dbReference type="PaxDb" id="6239-F49B2.7"/>
<gene>
    <name evidence="2" type="ORF">CELE_F49B2.7</name>
    <name evidence="2 4" type="ORF">F49B2.7</name>
</gene>
<dbReference type="EMBL" id="BX284601">
    <property type="protein sequence ID" value="CAR31490.2"/>
    <property type="molecule type" value="Genomic_DNA"/>
</dbReference>
<organism evidence="2 3">
    <name type="scientific">Caenorhabditis elegans</name>
    <dbReference type="NCBI Taxonomy" id="6239"/>
    <lineage>
        <taxon>Eukaryota</taxon>
        <taxon>Metazoa</taxon>
        <taxon>Ecdysozoa</taxon>
        <taxon>Nematoda</taxon>
        <taxon>Chromadorea</taxon>
        <taxon>Rhabditida</taxon>
        <taxon>Rhabditina</taxon>
        <taxon>Rhabditomorpha</taxon>
        <taxon>Rhabditoidea</taxon>
        <taxon>Rhabditidae</taxon>
        <taxon>Peloderinae</taxon>
        <taxon>Caenorhabditis</taxon>
    </lineage>
</organism>
<dbReference type="AlphaFoldDB" id="B5BM39"/>
<dbReference type="Bgee" id="WBGene00086555">
    <property type="expression patterns" value="Expressed in embryo and 4 other cell types or tissues"/>
</dbReference>
<dbReference type="FunCoup" id="B5BM39">
    <property type="interactions" value="126"/>
</dbReference>
<dbReference type="OrthoDB" id="5832245at2759"/>
<proteinExistence type="predicted"/>
<evidence type="ECO:0000313" key="3">
    <source>
        <dbReference type="Proteomes" id="UP000001940"/>
    </source>
</evidence>
<accession>B5BM39</accession>
<evidence type="ECO:0000259" key="1">
    <source>
        <dbReference type="Pfam" id="PF07735"/>
    </source>
</evidence>
<dbReference type="PANTHER" id="PTHR22899:SF0">
    <property type="entry name" value="F-BOX ASSOCIATED DOMAIN-CONTAINING PROTEIN-RELATED"/>
    <property type="match status" value="1"/>
</dbReference>